<keyword evidence="1" id="KW-0472">Membrane</keyword>
<evidence type="ECO:0000313" key="3">
    <source>
        <dbReference type="Proteomes" id="UP000321523"/>
    </source>
</evidence>
<feature type="transmembrane region" description="Helical" evidence="1">
    <location>
        <begin position="345"/>
        <end position="366"/>
    </location>
</feature>
<feature type="transmembrane region" description="Helical" evidence="1">
    <location>
        <begin position="387"/>
        <end position="403"/>
    </location>
</feature>
<feature type="transmembrane region" description="Helical" evidence="1">
    <location>
        <begin position="186"/>
        <end position="206"/>
    </location>
</feature>
<evidence type="ECO:0000256" key="1">
    <source>
        <dbReference type="SAM" id="Phobius"/>
    </source>
</evidence>
<name>A0A512E2Q8_9PROT</name>
<sequence length="444" mass="48310">MNARQIHKISIDDLAAGANSKQTVRSTTERIRFAVSVYIVTLGVLAFQFMNNLREVDAFKTVHWVWNYELGFVKRALPGATAEWLLGQRINGQDTILYISSTVVLTVFLAYAAFAAVVAYGRPTPRVAVIALSGALLQPALPNFAFDLGRFDAINFLLFLLACHAIVSGSRQLAVTAVATCGSVAMLVHEAFLIMHLPLLLAVLTMRLATVDGLRGRSLVATVMIAAALPLAAFAVVWVLGSPSVPQTEWRAHWNAQLTQSNIYTDSALELHYAGIAEDVRITMSYFSLIGLIMGIATVAAATGVAAAVWRYWIPDGIRWERLTCFVAALMPVLMFPLGLDFLRWSSAVTLNFLIAALCLSCLIRPPADDSLEPRHMGWLVSHSGRSTLRVMLVALAYVYLMSPQSAGITTLRLPRPFNCLYGSHGTGIVNTVDCAANDLGVEQ</sequence>
<accession>A0A512E2Q8</accession>
<proteinExistence type="predicted"/>
<evidence type="ECO:0008006" key="4">
    <source>
        <dbReference type="Google" id="ProtNLM"/>
    </source>
</evidence>
<comment type="caution">
    <text evidence="2">The sequence shown here is derived from an EMBL/GenBank/DDBJ whole genome shotgun (WGS) entry which is preliminary data.</text>
</comment>
<dbReference type="Proteomes" id="UP000321523">
    <property type="component" value="Unassembled WGS sequence"/>
</dbReference>
<feature type="transmembrane region" description="Helical" evidence="1">
    <location>
        <begin position="153"/>
        <end position="174"/>
    </location>
</feature>
<organism evidence="2 3">
    <name type="scientific">Skermanella aerolata</name>
    <dbReference type="NCBI Taxonomy" id="393310"/>
    <lineage>
        <taxon>Bacteria</taxon>
        <taxon>Pseudomonadati</taxon>
        <taxon>Pseudomonadota</taxon>
        <taxon>Alphaproteobacteria</taxon>
        <taxon>Rhodospirillales</taxon>
        <taxon>Azospirillaceae</taxon>
        <taxon>Skermanella</taxon>
    </lineage>
</organism>
<dbReference type="EMBL" id="BJYZ01000058">
    <property type="protein sequence ID" value="GEO43011.1"/>
    <property type="molecule type" value="Genomic_DNA"/>
</dbReference>
<feature type="transmembrane region" description="Helical" evidence="1">
    <location>
        <begin position="96"/>
        <end position="121"/>
    </location>
</feature>
<keyword evidence="1" id="KW-0812">Transmembrane</keyword>
<dbReference type="AlphaFoldDB" id="A0A512E2Q8"/>
<keyword evidence="1" id="KW-1133">Transmembrane helix</keyword>
<protein>
    <recommendedName>
        <fullName evidence="4">Glycosyltransferase RgtA/B/C/D-like domain-containing protein</fullName>
    </recommendedName>
</protein>
<reference evidence="2 3" key="1">
    <citation type="submission" date="2019-07" db="EMBL/GenBank/DDBJ databases">
        <title>Whole genome shotgun sequence of Skermanella aerolata NBRC 106429.</title>
        <authorList>
            <person name="Hosoyama A."/>
            <person name="Uohara A."/>
            <person name="Ohji S."/>
            <person name="Ichikawa N."/>
        </authorList>
    </citation>
    <scope>NUCLEOTIDE SEQUENCE [LARGE SCALE GENOMIC DNA]</scope>
    <source>
        <strain evidence="2 3">NBRC 106429</strain>
    </source>
</reference>
<keyword evidence="3" id="KW-1185">Reference proteome</keyword>
<feature type="transmembrane region" description="Helical" evidence="1">
    <location>
        <begin position="322"/>
        <end position="339"/>
    </location>
</feature>
<feature type="transmembrane region" description="Helical" evidence="1">
    <location>
        <begin position="286"/>
        <end position="310"/>
    </location>
</feature>
<feature type="transmembrane region" description="Helical" evidence="1">
    <location>
        <begin position="127"/>
        <end position="146"/>
    </location>
</feature>
<feature type="transmembrane region" description="Helical" evidence="1">
    <location>
        <begin position="218"/>
        <end position="240"/>
    </location>
</feature>
<evidence type="ECO:0000313" key="2">
    <source>
        <dbReference type="EMBL" id="GEO43011.1"/>
    </source>
</evidence>
<feature type="transmembrane region" description="Helical" evidence="1">
    <location>
        <begin position="31"/>
        <end position="50"/>
    </location>
</feature>
<gene>
    <name evidence="2" type="ORF">SAE02_71590</name>
</gene>